<dbReference type="OrthoDB" id="283378at2"/>
<dbReference type="InterPro" id="IPR050923">
    <property type="entry name" value="Cell_Proc_Reg/RNA_Proc"/>
</dbReference>
<dbReference type="InterPro" id="IPR000253">
    <property type="entry name" value="FHA_dom"/>
</dbReference>
<reference evidence="3 4" key="1">
    <citation type="submission" date="2019-02" db="EMBL/GenBank/DDBJ databases">
        <title>Deep-cultivation of Planctomycetes and their phenomic and genomic characterization uncovers novel biology.</title>
        <authorList>
            <person name="Wiegand S."/>
            <person name="Jogler M."/>
            <person name="Boedeker C."/>
            <person name="Pinto D."/>
            <person name="Vollmers J."/>
            <person name="Rivas-Marin E."/>
            <person name="Kohn T."/>
            <person name="Peeters S.H."/>
            <person name="Heuer A."/>
            <person name="Rast P."/>
            <person name="Oberbeckmann S."/>
            <person name="Bunk B."/>
            <person name="Jeske O."/>
            <person name="Meyerdierks A."/>
            <person name="Storesund J.E."/>
            <person name="Kallscheuer N."/>
            <person name="Luecker S."/>
            <person name="Lage O.M."/>
            <person name="Pohl T."/>
            <person name="Merkel B.J."/>
            <person name="Hornburger P."/>
            <person name="Mueller R.-W."/>
            <person name="Bruemmer F."/>
            <person name="Labrenz M."/>
            <person name="Spormann A.M."/>
            <person name="Op den Camp H."/>
            <person name="Overmann J."/>
            <person name="Amann R."/>
            <person name="Jetten M.S.M."/>
            <person name="Mascher T."/>
            <person name="Medema M.H."/>
            <person name="Devos D.P."/>
            <person name="Kaster A.-K."/>
            <person name="Ovreas L."/>
            <person name="Rohde M."/>
            <person name="Galperin M.Y."/>
            <person name="Jogler C."/>
        </authorList>
    </citation>
    <scope>NUCLEOTIDE SEQUENCE [LARGE SCALE GENOMIC DNA]</scope>
    <source>
        <strain evidence="3 4">Pan189</strain>
    </source>
</reference>
<keyword evidence="4" id="KW-1185">Reference proteome</keyword>
<dbReference type="PANTHER" id="PTHR23308">
    <property type="entry name" value="NUCLEAR INHIBITOR OF PROTEIN PHOSPHATASE-1"/>
    <property type="match status" value="1"/>
</dbReference>
<feature type="region of interest" description="Disordered" evidence="1">
    <location>
        <begin position="99"/>
        <end position="163"/>
    </location>
</feature>
<sequence>MIQAFLKVLGGKHEGKLVPLPQGKFLVGREKDCHLRPSSELISRHHCVFQLDEYAVRLRDLGSTNGTGVNGSRLHGETVLDNGDRVVIGPLNFEIVTQEAPADHKPLTTPPAPPADSGVFADPGSKTSTDTVYELPSTANSKPASEAPAVKLPPPESTGVKEE</sequence>
<gene>
    <name evidence="3" type="ORF">Pan189_27120</name>
</gene>
<dbReference type="PROSITE" id="PS50006">
    <property type="entry name" value="FHA_DOMAIN"/>
    <property type="match status" value="1"/>
</dbReference>
<accession>A0A517R380</accession>
<dbReference type="RefSeq" id="WP_145364443.1">
    <property type="nucleotide sequence ID" value="NZ_CP036268.1"/>
</dbReference>
<dbReference type="EMBL" id="CP036268">
    <property type="protein sequence ID" value="QDT38321.1"/>
    <property type="molecule type" value="Genomic_DNA"/>
</dbReference>
<feature type="compositionally biased region" description="Polar residues" evidence="1">
    <location>
        <begin position="125"/>
        <end position="143"/>
    </location>
</feature>
<dbReference type="CDD" id="cd00060">
    <property type="entry name" value="FHA"/>
    <property type="match status" value="1"/>
</dbReference>
<dbReference type="Proteomes" id="UP000317318">
    <property type="component" value="Chromosome"/>
</dbReference>
<protein>
    <submittedName>
        <fullName evidence="3">FHA domain protein</fullName>
    </submittedName>
</protein>
<organism evidence="3 4">
    <name type="scientific">Stratiformator vulcanicus</name>
    <dbReference type="NCBI Taxonomy" id="2527980"/>
    <lineage>
        <taxon>Bacteria</taxon>
        <taxon>Pseudomonadati</taxon>
        <taxon>Planctomycetota</taxon>
        <taxon>Planctomycetia</taxon>
        <taxon>Planctomycetales</taxon>
        <taxon>Planctomycetaceae</taxon>
        <taxon>Stratiformator</taxon>
    </lineage>
</organism>
<dbReference type="Pfam" id="PF00498">
    <property type="entry name" value="FHA"/>
    <property type="match status" value="1"/>
</dbReference>
<dbReference type="KEGG" id="svp:Pan189_27120"/>
<dbReference type="SMART" id="SM00240">
    <property type="entry name" value="FHA"/>
    <property type="match status" value="1"/>
</dbReference>
<dbReference type="Gene3D" id="2.60.200.20">
    <property type="match status" value="1"/>
</dbReference>
<evidence type="ECO:0000259" key="2">
    <source>
        <dbReference type="PROSITE" id="PS50006"/>
    </source>
</evidence>
<evidence type="ECO:0000313" key="4">
    <source>
        <dbReference type="Proteomes" id="UP000317318"/>
    </source>
</evidence>
<name>A0A517R380_9PLAN</name>
<dbReference type="AlphaFoldDB" id="A0A517R380"/>
<evidence type="ECO:0000256" key="1">
    <source>
        <dbReference type="SAM" id="MobiDB-lite"/>
    </source>
</evidence>
<feature type="domain" description="FHA" evidence="2">
    <location>
        <begin position="25"/>
        <end position="74"/>
    </location>
</feature>
<evidence type="ECO:0000313" key="3">
    <source>
        <dbReference type="EMBL" id="QDT38321.1"/>
    </source>
</evidence>
<proteinExistence type="predicted"/>
<dbReference type="SUPFAM" id="SSF49879">
    <property type="entry name" value="SMAD/FHA domain"/>
    <property type="match status" value="1"/>
</dbReference>
<dbReference type="InterPro" id="IPR008984">
    <property type="entry name" value="SMAD_FHA_dom_sf"/>
</dbReference>